<accession>A0AAE0K4V4</accession>
<feature type="transmembrane region" description="Helical" evidence="2">
    <location>
        <begin position="123"/>
        <end position="146"/>
    </location>
</feature>
<keyword evidence="4" id="KW-1185">Reference proteome</keyword>
<keyword evidence="2" id="KW-0472">Membrane</keyword>
<keyword evidence="2" id="KW-0812">Transmembrane</keyword>
<feature type="transmembrane region" description="Helical" evidence="2">
    <location>
        <begin position="63"/>
        <end position="85"/>
    </location>
</feature>
<name>A0AAE0K4V4_9PEZI</name>
<proteinExistence type="predicted"/>
<protein>
    <submittedName>
        <fullName evidence="3">Uncharacterized protein</fullName>
    </submittedName>
</protein>
<feature type="transmembrane region" description="Helical" evidence="2">
    <location>
        <begin position="91"/>
        <end position="111"/>
    </location>
</feature>
<dbReference type="AlphaFoldDB" id="A0AAE0K4V4"/>
<sequence length="205" mass="21087">MPSTPTIIKASTASTSSSSTPSTTAPSAPASTNCYSTNKQAEALAQTFPPSAPHRTTYLASRIGGTVLAVVQITLVAVATGALHRRRWTDFGLSPAIAVLFWHAADVVLVLRCGQRHHRLGRAVYDALLAVGFCVAAGFCVANGLLPASRDGDGAAAGLAGGILACMIVQVPICSCIAVGGIRDIIGFRRAARQADEEAAAKTED</sequence>
<feature type="compositionally biased region" description="Low complexity" evidence="1">
    <location>
        <begin position="1"/>
        <end position="32"/>
    </location>
</feature>
<evidence type="ECO:0000256" key="1">
    <source>
        <dbReference type="SAM" id="MobiDB-lite"/>
    </source>
</evidence>
<feature type="transmembrane region" description="Helical" evidence="2">
    <location>
        <begin position="158"/>
        <end position="182"/>
    </location>
</feature>
<evidence type="ECO:0000256" key="2">
    <source>
        <dbReference type="SAM" id="Phobius"/>
    </source>
</evidence>
<dbReference type="EMBL" id="JAULSN010000006">
    <property type="protein sequence ID" value="KAK3369640.1"/>
    <property type="molecule type" value="Genomic_DNA"/>
</dbReference>
<organism evidence="3 4">
    <name type="scientific">Lasiosphaeria ovina</name>
    <dbReference type="NCBI Taxonomy" id="92902"/>
    <lineage>
        <taxon>Eukaryota</taxon>
        <taxon>Fungi</taxon>
        <taxon>Dikarya</taxon>
        <taxon>Ascomycota</taxon>
        <taxon>Pezizomycotina</taxon>
        <taxon>Sordariomycetes</taxon>
        <taxon>Sordariomycetidae</taxon>
        <taxon>Sordariales</taxon>
        <taxon>Lasiosphaeriaceae</taxon>
        <taxon>Lasiosphaeria</taxon>
    </lineage>
</organism>
<evidence type="ECO:0000313" key="3">
    <source>
        <dbReference type="EMBL" id="KAK3369640.1"/>
    </source>
</evidence>
<feature type="region of interest" description="Disordered" evidence="1">
    <location>
        <begin position="1"/>
        <end position="33"/>
    </location>
</feature>
<dbReference type="Proteomes" id="UP001287356">
    <property type="component" value="Unassembled WGS sequence"/>
</dbReference>
<evidence type="ECO:0000313" key="4">
    <source>
        <dbReference type="Proteomes" id="UP001287356"/>
    </source>
</evidence>
<reference evidence="3" key="2">
    <citation type="submission" date="2023-06" db="EMBL/GenBank/DDBJ databases">
        <authorList>
            <consortium name="Lawrence Berkeley National Laboratory"/>
            <person name="Haridas S."/>
            <person name="Hensen N."/>
            <person name="Bonometti L."/>
            <person name="Westerberg I."/>
            <person name="Brannstrom I.O."/>
            <person name="Guillou S."/>
            <person name="Cros-Aarteil S."/>
            <person name="Calhoun S."/>
            <person name="Kuo A."/>
            <person name="Mondo S."/>
            <person name="Pangilinan J."/>
            <person name="Riley R."/>
            <person name="Labutti K."/>
            <person name="Andreopoulos B."/>
            <person name="Lipzen A."/>
            <person name="Chen C."/>
            <person name="Yanf M."/>
            <person name="Daum C."/>
            <person name="Ng V."/>
            <person name="Clum A."/>
            <person name="Steindorff A."/>
            <person name="Ohm R."/>
            <person name="Martin F."/>
            <person name="Silar P."/>
            <person name="Natvig D."/>
            <person name="Lalanne C."/>
            <person name="Gautier V."/>
            <person name="Ament-Velasquez S.L."/>
            <person name="Kruys A."/>
            <person name="Hutchinson M.I."/>
            <person name="Powell A.J."/>
            <person name="Barry K."/>
            <person name="Miller A.N."/>
            <person name="Grigoriev I.V."/>
            <person name="Debuchy R."/>
            <person name="Gladieux P."/>
            <person name="Thoren M.H."/>
            <person name="Johannesson H."/>
        </authorList>
    </citation>
    <scope>NUCLEOTIDE SEQUENCE</scope>
    <source>
        <strain evidence="3">CBS 958.72</strain>
    </source>
</reference>
<comment type="caution">
    <text evidence="3">The sequence shown here is derived from an EMBL/GenBank/DDBJ whole genome shotgun (WGS) entry which is preliminary data.</text>
</comment>
<reference evidence="3" key="1">
    <citation type="journal article" date="2023" name="Mol. Phylogenet. Evol.">
        <title>Genome-scale phylogeny and comparative genomics of the fungal order Sordariales.</title>
        <authorList>
            <person name="Hensen N."/>
            <person name="Bonometti L."/>
            <person name="Westerberg I."/>
            <person name="Brannstrom I.O."/>
            <person name="Guillou S."/>
            <person name="Cros-Aarteil S."/>
            <person name="Calhoun S."/>
            <person name="Haridas S."/>
            <person name="Kuo A."/>
            <person name="Mondo S."/>
            <person name="Pangilinan J."/>
            <person name="Riley R."/>
            <person name="LaButti K."/>
            <person name="Andreopoulos B."/>
            <person name="Lipzen A."/>
            <person name="Chen C."/>
            <person name="Yan M."/>
            <person name="Daum C."/>
            <person name="Ng V."/>
            <person name="Clum A."/>
            <person name="Steindorff A."/>
            <person name="Ohm R.A."/>
            <person name="Martin F."/>
            <person name="Silar P."/>
            <person name="Natvig D.O."/>
            <person name="Lalanne C."/>
            <person name="Gautier V."/>
            <person name="Ament-Velasquez S.L."/>
            <person name="Kruys A."/>
            <person name="Hutchinson M.I."/>
            <person name="Powell A.J."/>
            <person name="Barry K."/>
            <person name="Miller A.N."/>
            <person name="Grigoriev I.V."/>
            <person name="Debuchy R."/>
            <person name="Gladieux P."/>
            <person name="Hiltunen Thoren M."/>
            <person name="Johannesson H."/>
        </authorList>
    </citation>
    <scope>NUCLEOTIDE SEQUENCE</scope>
    <source>
        <strain evidence="3">CBS 958.72</strain>
    </source>
</reference>
<keyword evidence="2" id="KW-1133">Transmembrane helix</keyword>
<gene>
    <name evidence="3" type="ORF">B0T24DRAFT_362905</name>
</gene>